<dbReference type="InterPro" id="IPR020904">
    <property type="entry name" value="Sc_DH/Rdtase_CS"/>
</dbReference>
<dbReference type="GO" id="GO:0016491">
    <property type="term" value="F:oxidoreductase activity"/>
    <property type="evidence" value="ECO:0007669"/>
    <property type="project" value="UniProtKB-KW"/>
</dbReference>
<gene>
    <name evidence="3" type="ORF">AUQ44_03105</name>
</gene>
<dbReference type="PANTHER" id="PTHR44196">
    <property type="entry name" value="DEHYDROGENASE/REDUCTASE SDR FAMILY MEMBER 7B"/>
    <property type="match status" value="1"/>
</dbReference>
<evidence type="ECO:0000313" key="3">
    <source>
        <dbReference type="EMBL" id="KYN24836.1"/>
    </source>
</evidence>
<comment type="caution">
    <text evidence="3">The sequence shown here is derived from an EMBL/GenBank/DDBJ whole genome shotgun (WGS) entry which is preliminary data.</text>
</comment>
<dbReference type="PANTHER" id="PTHR44196:SF1">
    <property type="entry name" value="DEHYDROGENASE_REDUCTASE SDR FAMILY MEMBER 7B"/>
    <property type="match status" value="1"/>
</dbReference>
<dbReference type="PROSITE" id="PS00061">
    <property type="entry name" value="ADH_SHORT"/>
    <property type="match status" value="1"/>
</dbReference>
<proteinExistence type="inferred from homology"/>
<name>A0A151JGP2_9VIBR</name>
<protein>
    <submittedName>
        <fullName evidence="3">Short-chain dehydrogenase</fullName>
    </submittedName>
</protein>
<dbReference type="AlphaFoldDB" id="A0A151JGP2"/>
<dbReference type="EMBL" id="LOMK01000001">
    <property type="protein sequence ID" value="KYN24836.1"/>
    <property type="molecule type" value="Genomic_DNA"/>
</dbReference>
<evidence type="ECO:0000313" key="4">
    <source>
        <dbReference type="Proteomes" id="UP000075349"/>
    </source>
</evidence>
<evidence type="ECO:0000256" key="1">
    <source>
        <dbReference type="ARBA" id="ARBA00006484"/>
    </source>
</evidence>
<dbReference type="Proteomes" id="UP000075349">
    <property type="component" value="Unassembled WGS sequence"/>
</dbReference>
<sequence length="247" mass="26775">MNTAVLITGATSGIGKKLAQDYAASGVDVIACGRNQAALNELAAHSPRISCLQFDVTDYEQTKKALAALPVTPSMWIFNAGDCEYLDHGVVDAKLVARVMNVNVMGVVNCIEGCQHHFQAGHRLVIVGSIASELALPRAEAYGASKAAVSYFARSLALDLQPKGITVSVVFPGFVQTPLTDKNTFAMPMMISADEASRAIRTQLNAGKEYLYFPAGFTTTLRLIACLPYRWQRWLTSKLLFNKKDQA</sequence>
<keyword evidence="2" id="KW-0560">Oxidoreductase</keyword>
<dbReference type="Pfam" id="PF00106">
    <property type="entry name" value="adh_short"/>
    <property type="match status" value="1"/>
</dbReference>
<reference evidence="4" key="1">
    <citation type="submission" date="2015-12" db="EMBL/GenBank/DDBJ databases">
        <authorList>
            <person name="Tarr C.L."/>
            <person name="Gladney L.M."/>
        </authorList>
    </citation>
    <scope>NUCLEOTIDE SEQUENCE [LARGE SCALE GENOMIC DNA]</scope>
    <source>
        <strain evidence="4">2756-81</strain>
    </source>
</reference>
<dbReference type="InterPro" id="IPR002347">
    <property type="entry name" value="SDR_fam"/>
</dbReference>
<dbReference type="InterPro" id="IPR036291">
    <property type="entry name" value="NAD(P)-bd_dom_sf"/>
</dbReference>
<evidence type="ECO:0000256" key="2">
    <source>
        <dbReference type="ARBA" id="ARBA00023002"/>
    </source>
</evidence>
<organism evidence="3 4">
    <name type="scientific">Vibrio cidicii</name>
    <dbReference type="NCBI Taxonomy" id="1763883"/>
    <lineage>
        <taxon>Bacteria</taxon>
        <taxon>Pseudomonadati</taxon>
        <taxon>Pseudomonadota</taxon>
        <taxon>Gammaproteobacteria</taxon>
        <taxon>Vibrionales</taxon>
        <taxon>Vibrionaceae</taxon>
        <taxon>Vibrio</taxon>
    </lineage>
</organism>
<dbReference type="GO" id="GO:0016020">
    <property type="term" value="C:membrane"/>
    <property type="evidence" value="ECO:0007669"/>
    <property type="project" value="TreeGrafter"/>
</dbReference>
<dbReference type="Gene3D" id="3.40.50.720">
    <property type="entry name" value="NAD(P)-binding Rossmann-like Domain"/>
    <property type="match status" value="1"/>
</dbReference>
<comment type="similarity">
    <text evidence="1">Belongs to the short-chain dehydrogenases/reductases (SDR) family.</text>
</comment>
<dbReference type="SUPFAM" id="SSF51735">
    <property type="entry name" value="NAD(P)-binding Rossmann-fold domains"/>
    <property type="match status" value="1"/>
</dbReference>
<dbReference type="NCBIfam" id="NF004765">
    <property type="entry name" value="PRK06101.1"/>
    <property type="match status" value="1"/>
</dbReference>
<dbReference type="PRINTS" id="PR00081">
    <property type="entry name" value="GDHRDH"/>
</dbReference>
<accession>A0A151JGP2</accession>